<dbReference type="RefSeq" id="WP_062266228.1">
    <property type="nucleotide sequence ID" value="NZ_LT158599.1"/>
</dbReference>
<evidence type="ECO:0000259" key="1">
    <source>
        <dbReference type="Pfam" id="PF13619"/>
    </source>
</evidence>
<accession>A0A0X8XYU2</accession>
<dbReference type="GeneID" id="27138845"/>
<feature type="domain" description="KTSC" evidence="1">
    <location>
        <begin position="7"/>
        <end position="64"/>
    </location>
</feature>
<dbReference type="AlphaFoldDB" id="A0A0X8XYU2"/>
<sequence length="70" mass="8195">MQRQIVESTSIKSLGYDPEEEVLEVEFQSGGVYQYIGVPRDAYTGLLAARSKGRYFGEFIRLRYHYEKIR</sequence>
<dbReference type="EMBL" id="LT158599">
    <property type="protein sequence ID" value="CVK34680.1"/>
    <property type="molecule type" value="Genomic_DNA"/>
</dbReference>
<dbReference type="InterPro" id="IPR025309">
    <property type="entry name" value="KTSC_dom"/>
</dbReference>
<proteinExistence type="predicted"/>
<evidence type="ECO:0000313" key="3">
    <source>
        <dbReference type="Proteomes" id="UP000069850"/>
    </source>
</evidence>
<dbReference type="Proteomes" id="UP000069850">
    <property type="component" value="Chromosome 1"/>
</dbReference>
<name>A0A0X8XYU2_9EURY</name>
<evidence type="ECO:0000313" key="2">
    <source>
        <dbReference type="EMBL" id="CVK34680.1"/>
    </source>
</evidence>
<dbReference type="Pfam" id="PF13619">
    <property type="entry name" value="KTSC"/>
    <property type="match status" value="1"/>
</dbReference>
<organism evidence="2 3">
    <name type="scientific">Methanoculleus bourgensis</name>
    <dbReference type="NCBI Taxonomy" id="83986"/>
    <lineage>
        <taxon>Archaea</taxon>
        <taxon>Methanobacteriati</taxon>
        <taxon>Methanobacteriota</taxon>
        <taxon>Stenosarchaea group</taxon>
        <taxon>Methanomicrobia</taxon>
        <taxon>Methanomicrobiales</taxon>
        <taxon>Methanomicrobiaceae</taxon>
        <taxon>Methanoculleus</taxon>
    </lineage>
</organism>
<dbReference type="KEGG" id="mema:MMAB1_3467"/>
<gene>
    <name evidence="2" type="ORF">MMAB1_3467</name>
</gene>
<dbReference type="OrthoDB" id="104538at2157"/>
<reference evidence="2 3" key="1">
    <citation type="submission" date="2016-01" db="EMBL/GenBank/DDBJ databases">
        <authorList>
            <person name="Manzoor S."/>
        </authorList>
    </citation>
    <scope>NUCLEOTIDE SEQUENCE [LARGE SCALE GENOMIC DNA]</scope>
    <source>
        <strain evidence="2">Methanoculleus sp MAB1</strain>
    </source>
</reference>
<protein>
    <recommendedName>
        <fullName evidence="1">KTSC domain-containing protein</fullName>
    </recommendedName>
</protein>